<evidence type="ECO:0000313" key="3">
    <source>
        <dbReference type="Proteomes" id="UP000628448"/>
    </source>
</evidence>
<reference evidence="2" key="1">
    <citation type="submission" date="2020-11" db="EMBL/GenBank/DDBJ databases">
        <title>Bacterial whole genome sequence for Panacibacter sp. DH6.</title>
        <authorList>
            <person name="Le V."/>
            <person name="Ko S."/>
            <person name="Ahn C.-Y."/>
            <person name="Oh H.-M."/>
        </authorList>
    </citation>
    <scope>NUCLEOTIDE SEQUENCE</scope>
    <source>
        <strain evidence="2">DH6</strain>
    </source>
</reference>
<evidence type="ECO:0000256" key="1">
    <source>
        <dbReference type="SAM" id="Phobius"/>
    </source>
</evidence>
<dbReference type="AlphaFoldDB" id="A0A931H0I5"/>
<dbReference type="EMBL" id="JADWYR010000003">
    <property type="protein sequence ID" value="MBG9378663.1"/>
    <property type="molecule type" value="Genomic_DNA"/>
</dbReference>
<accession>A0A931H0I5</accession>
<keyword evidence="1" id="KW-0472">Membrane</keyword>
<feature type="transmembrane region" description="Helical" evidence="1">
    <location>
        <begin position="320"/>
        <end position="341"/>
    </location>
</feature>
<keyword evidence="1" id="KW-1133">Transmembrane helix</keyword>
<keyword evidence="1" id="KW-0812">Transmembrane</keyword>
<feature type="transmembrane region" description="Helical" evidence="1">
    <location>
        <begin position="231"/>
        <end position="252"/>
    </location>
</feature>
<comment type="caution">
    <text evidence="2">The sequence shown here is derived from an EMBL/GenBank/DDBJ whole genome shotgun (WGS) entry which is preliminary data.</text>
</comment>
<feature type="transmembrane region" description="Helical" evidence="1">
    <location>
        <begin position="353"/>
        <end position="373"/>
    </location>
</feature>
<protein>
    <submittedName>
        <fullName evidence="2">Uncharacterized protein</fullName>
    </submittedName>
</protein>
<organism evidence="2 3">
    <name type="scientific">Panacibacter microcysteis</name>
    <dbReference type="NCBI Taxonomy" id="2793269"/>
    <lineage>
        <taxon>Bacteria</taxon>
        <taxon>Pseudomonadati</taxon>
        <taxon>Bacteroidota</taxon>
        <taxon>Chitinophagia</taxon>
        <taxon>Chitinophagales</taxon>
        <taxon>Chitinophagaceae</taxon>
        <taxon>Panacibacter</taxon>
    </lineage>
</organism>
<feature type="transmembrane region" description="Helical" evidence="1">
    <location>
        <begin position="21"/>
        <end position="40"/>
    </location>
</feature>
<dbReference type="RefSeq" id="WP_196992757.1">
    <property type="nucleotide sequence ID" value="NZ_JADWYR010000003.1"/>
</dbReference>
<feature type="transmembrane region" description="Helical" evidence="1">
    <location>
        <begin position="184"/>
        <end position="200"/>
    </location>
</feature>
<proteinExistence type="predicted"/>
<keyword evidence="3" id="KW-1185">Reference proteome</keyword>
<evidence type="ECO:0000313" key="2">
    <source>
        <dbReference type="EMBL" id="MBG9378663.1"/>
    </source>
</evidence>
<feature type="transmembrane region" description="Helical" evidence="1">
    <location>
        <begin position="128"/>
        <end position="145"/>
    </location>
</feature>
<feature type="transmembrane region" description="Helical" evidence="1">
    <location>
        <begin position="385"/>
        <end position="403"/>
    </location>
</feature>
<dbReference type="Proteomes" id="UP000628448">
    <property type="component" value="Unassembled WGS sequence"/>
</dbReference>
<feature type="transmembrane region" description="Helical" evidence="1">
    <location>
        <begin position="93"/>
        <end position="116"/>
    </location>
</feature>
<feature type="transmembrane region" description="Helical" evidence="1">
    <location>
        <begin position="278"/>
        <end position="299"/>
    </location>
</feature>
<gene>
    <name evidence="2" type="ORF">I5907_20695</name>
</gene>
<sequence length="501" mass="57111">MREFFTDRDYIISKLIIVAKLLLILAFVVFFAPLFVLPFFNHPCADDYICGYHLREQGFLGYQTFIYNNWGGRFSATFTGALFAADGFLYDHYYLHSLLLFVLNVASVFFTFFLINKHVLKDEKLHKNIVWICLLYMCLQLMSVVEVSTYQFWFSSAVTYQLPIILLQVEAGLWIILLHSKNGFGKLAAAVVMPLLVFVINGFNELFIIVQTFMLLLPMLSKAYKRLSTVLLLSVIVAFILSAFVVLLSPGIHERTAIIEPKGILVGGVAIGYHLAEVLWSIFSKPLLWVILLITFLYANTRKDQFQELLFARFFKGRRWLLPLMLLLFFVTMIAVAVVGLKGGVIPDRYVNGVIVIMVSGLLLMVFSEGIFAKRIAFNLFAKETRLVLLFVYAVCILSNNYIKDAYKSVVAAPLYSNIMKIRAQTLQQAAVKGTPAILRTYDAQMKTILQKDYAGSTKTLYDLVQQKPLFIFFEDDLDTEYSVNTLKAYYGVDSVLLKRD</sequence>
<name>A0A931H0I5_9BACT</name>